<dbReference type="Pfam" id="PF00443">
    <property type="entry name" value="UCH"/>
    <property type="match status" value="1"/>
</dbReference>
<sequence length="994" mass="115385">MSDLRNSAASIVQRDRSDVIRQISEITNVDDQSINQTIEACMDDAGHYSMDQVISLLVDDNTRTTSQAFGREAHDNSSVSLPNTTIDLSQTSNTNPIQSVDADLERAILSSFESRIQSIDESDIAQRNPIEEPVGLKNIGNTCWFNSVIQTLYTLPYFRHLILNFKFSGENSPSDSHEKKAIDFMKKLGQLFVLMLKSPRRSINPEPVIQSFNETGKLSGVGFSQEDCSEFAIHLIDLIELGFEIRRKNLANALQLSISDNPVHSFVTGEVEVKRRGHEPTHEAFRQINISILDSTNLYDALEAFWLRPLNEEPSDLQDIVEQRWLKHLPPVLFICLNRYRFSQATKQTSKLVVPFEFYRELYLDRYMLANENLVLNKRETARTLLTRLRDLESQLDSYLKYPCDNGSFSLSDAIRVVYEYATGNRLDSILVDRTVSDTPTVSQSRLIHPSQTTSEDLRYIQTLLPSWLTEIENRCAVLREEIHQLKQQLKQLYDIPELTKTKYVLHAVCVHQGSAAVGHFWTYVHHTDKQKWYQYNDKEVTESKWADVIEAGIGQQQNDQDEQHIPSAYLLVYIDSDKPLFNDAPCLLTPELHRTLDTDLQLLKEQTDQFQFEKLEKNLEDVNTQIRNHHVVDRIATLPIFTDPNMLFDREIVDPVIRQVVHLLNINESKLSSEKADLLLREIVDTEINTYVSSKPEIMMDLPKRDHRLEHILLYFIANDVNEIYQRRIMFDIIRRLPIERSNVRLRIFQSQAQLTCSELEMSDDEIEEYQELIADYKDFRGTTAVFIAGCRLMTEHKYKDAIAHFCLACEYHLNLSQHGASPMKSIDQSILFKTRQICFQKWNEIILSNFRAYSNYYLNDETRQILSCLSQLKISTDDDQTFVSEIQGVWYSLLDQLQPSARSIYLETFLERLFEQPTNQHQHNLSIKTDHLVERYQTTIQELIRQYPTLRHRLDISSVLLEPIQIPITINRSNLHDRELTENDGDRSHSPL</sequence>
<organism evidence="5 6">
    <name type="scientific">Adineta ricciae</name>
    <name type="common">Rotifer</name>
    <dbReference type="NCBI Taxonomy" id="249248"/>
    <lineage>
        <taxon>Eukaryota</taxon>
        <taxon>Metazoa</taxon>
        <taxon>Spiralia</taxon>
        <taxon>Gnathifera</taxon>
        <taxon>Rotifera</taxon>
        <taxon>Eurotatoria</taxon>
        <taxon>Bdelloidea</taxon>
        <taxon>Adinetida</taxon>
        <taxon>Adinetidae</taxon>
        <taxon>Adineta</taxon>
    </lineage>
</organism>
<comment type="similarity">
    <text evidence="1">Belongs to the peptidase C19 family.</text>
</comment>
<comment type="caution">
    <text evidence="5">The sequence shown here is derived from an EMBL/GenBank/DDBJ whole genome shotgun (WGS) entry which is preliminary data.</text>
</comment>
<keyword evidence="1" id="KW-0378">Hydrolase</keyword>
<dbReference type="GO" id="GO:0005829">
    <property type="term" value="C:cytosol"/>
    <property type="evidence" value="ECO:0007669"/>
    <property type="project" value="TreeGrafter"/>
</dbReference>
<feature type="compositionally biased region" description="Polar residues" evidence="3">
    <location>
        <begin position="76"/>
        <end position="94"/>
    </location>
</feature>
<evidence type="ECO:0000313" key="6">
    <source>
        <dbReference type="Proteomes" id="UP000663828"/>
    </source>
</evidence>
<evidence type="ECO:0000259" key="4">
    <source>
        <dbReference type="PROSITE" id="PS50235"/>
    </source>
</evidence>
<evidence type="ECO:0000313" key="5">
    <source>
        <dbReference type="EMBL" id="CAF1400668.1"/>
    </source>
</evidence>
<keyword evidence="2" id="KW-0175">Coiled coil</keyword>
<dbReference type="GO" id="GO:0016579">
    <property type="term" value="P:protein deubiquitination"/>
    <property type="evidence" value="ECO:0007669"/>
    <property type="project" value="InterPro"/>
</dbReference>
<dbReference type="EMBL" id="CAJNOR010003308">
    <property type="protein sequence ID" value="CAF1400668.1"/>
    <property type="molecule type" value="Genomic_DNA"/>
</dbReference>
<evidence type="ECO:0000256" key="2">
    <source>
        <dbReference type="SAM" id="Coils"/>
    </source>
</evidence>
<proteinExistence type="inferred from homology"/>
<accession>A0A815KV06</accession>
<dbReference type="SUPFAM" id="SSF54001">
    <property type="entry name" value="Cysteine proteinases"/>
    <property type="match status" value="1"/>
</dbReference>
<dbReference type="PANTHER" id="PTHR24006:SF944">
    <property type="entry name" value="UBIQUITIN CARBOXYL-TERMINAL HYDROLASE"/>
    <property type="match status" value="1"/>
</dbReference>
<feature type="coiled-coil region" evidence="2">
    <location>
        <begin position="469"/>
        <end position="496"/>
    </location>
</feature>
<reference evidence="5" key="1">
    <citation type="submission" date="2021-02" db="EMBL/GenBank/DDBJ databases">
        <authorList>
            <person name="Nowell W R."/>
        </authorList>
    </citation>
    <scope>NUCLEOTIDE SEQUENCE</scope>
</reference>
<dbReference type="GO" id="GO:0004843">
    <property type="term" value="F:cysteine-type deubiquitinase activity"/>
    <property type="evidence" value="ECO:0007669"/>
    <property type="project" value="UniProtKB-UniRule"/>
</dbReference>
<dbReference type="InterPro" id="IPR001394">
    <property type="entry name" value="Peptidase_C19_UCH"/>
</dbReference>
<dbReference type="GO" id="GO:0005634">
    <property type="term" value="C:nucleus"/>
    <property type="evidence" value="ECO:0007669"/>
    <property type="project" value="TreeGrafter"/>
</dbReference>
<dbReference type="EC" id="3.4.19.12" evidence="1"/>
<dbReference type="PROSITE" id="PS50235">
    <property type="entry name" value="USP_3"/>
    <property type="match status" value="1"/>
</dbReference>
<feature type="domain" description="USP" evidence="4">
    <location>
        <begin position="134"/>
        <end position="577"/>
    </location>
</feature>
<dbReference type="InterPro" id="IPR050164">
    <property type="entry name" value="Peptidase_C19"/>
</dbReference>
<dbReference type="Gene3D" id="3.90.70.10">
    <property type="entry name" value="Cysteine proteinases"/>
    <property type="match status" value="1"/>
</dbReference>
<dbReference type="InterPro" id="IPR038765">
    <property type="entry name" value="Papain-like_cys_pep_sf"/>
</dbReference>
<evidence type="ECO:0000256" key="3">
    <source>
        <dbReference type="SAM" id="MobiDB-lite"/>
    </source>
</evidence>
<gene>
    <name evidence="5" type="ORF">XAT740_LOCUS34119</name>
</gene>
<keyword evidence="1" id="KW-0645">Protease</keyword>
<protein>
    <recommendedName>
        <fullName evidence="1">Ubiquitin carboxyl-terminal hydrolase</fullName>
        <ecNumber evidence="1">3.4.19.12</ecNumber>
    </recommendedName>
</protein>
<dbReference type="PROSITE" id="PS00972">
    <property type="entry name" value="USP_1"/>
    <property type="match status" value="1"/>
</dbReference>
<keyword evidence="1" id="KW-0833">Ubl conjugation pathway</keyword>
<evidence type="ECO:0000256" key="1">
    <source>
        <dbReference type="RuleBase" id="RU366025"/>
    </source>
</evidence>
<comment type="catalytic activity">
    <reaction evidence="1">
        <text>Thiol-dependent hydrolysis of ester, thioester, amide, peptide and isopeptide bonds formed by the C-terminal Gly of ubiquitin (a 76-residue protein attached to proteins as an intracellular targeting signal).</text>
        <dbReference type="EC" id="3.4.19.12"/>
    </reaction>
</comment>
<feature type="region of interest" description="Disordered" evidence="3">
    <location>
        <begin position="74"/>
        <end position="94"/>
    </location>
</feature>
<dbReference type="InterPro" id="IPR018200">
    <property type="entry name" value="USP_CS"/>
</dbReference>
<dbReference type="Proteomes" id="UP000663828">
    <property type="component" value="Unassembled WGS sequence"/>
</dbReference>
<dbReference type="AlphaFoldDB" id="A0A815KV06"/>
<dbReference type="PANTHER" id="PTHR24006">
    <property type="entry name" value="UBIQUITIN CARBOXYL-TERMINAL HYDROLASE"/>
    <property type="match status" value="1"/>
</dbReference>
<dbReference type="GO" id="GO:0006508">
    <property type="term" value="P:proteolysis"/>
    <property type="evidence" value="ECO:0007669"/>
    <property type="project" value="UniProtKB-KW"/>
</dbReference>
<dbReference type="InterPro" id="IPR028889">
    <property type="entry name" value="USP"/>
</dbReference>
<keyword evidence="1" id="KW-0788">Thiol protease</keyword>
<dbReference type="PROSITE" id="PS00973">
    <property type="entry name" value="USP_2"/>
    <property type="match status" value="1"/>
</dbReference>
<name>A0A815KV06_ADIRI</name>
<keyword evidence="6" id="KW-1185">Reference proteome</keyword>